<evidence type="ECO:0000256" key="3">
    <source>
        <dbReference type="ARBA" id="ARBA00022989"/>
    </source>
</evidence>
<name>A0A4U0TMI6_9PEZI</name>
<feature type="region of interest" description="Disordered" evidence="5">
    <location>
        <begin position="363"/>
        <end position="470"/>
    </location>
</feature>
<keyword evidence="8" id="KW-1185">Reference proteome</keyword>
<dbReference type="GO" id="GO:0016020">
    <property type="term" value="C:membrane"/>
    <property type="evidence" value="ECO:0007669"/>
    <property type="project" value="UniProtKB-SubCell"/>
</dbReference>
<comment type="caution">
    <text evidence="7">The sequence shown here is derived from an EMBL/GenBank/DDBJ whole genome shotgun (WGS) entry which is preliminary data.</text>
</comment>
<keyword evidence="2 6" id="KW-0812">Transmembrane</keyword>
<gene>
    <name evidence="7" type="ORF">B0A50_07576</name>
</gene>
<dbReference type="Proteomes" id="UP000308549">
    <property type="component" value="Unassembled WGS sequence"/>
</dbReference>
<dbReference type="PANTHER" id="PTHR15549:SF30">
    <property type="entry name" value="MID2 DOMAIN-CONTAINING PROTEIN"/>
    <property type="match status" value="1"/>
</dbReference>
<feature type="compositionally biased region" description="Polar residues" evidence="5">
    <location>
        <begin position="317"/>
        <end position="334"/>
    </location>
</feature>
<evidence type="ECO:0000256" key="4">
    <source>
        <dbReference type="ARBA" id="ARBA00023136"/>
    </source>
</evidence>
<accession>A0A4U0TMI6</accession>
<keyword evidence="3 6" id="KW-1133">Transmembrane helix</keyword>
<dbReference type="GO" id="GO:0071944">
    <property type="term" value="C:cell periphery"/>
    <property type="evidence" value="ECO:0007669"/>
    <property type="project" value="UniProtKB-ARBA"/>
</dbReference>
<evidence type="ECO:0000313" key="7">
    <source>
        <dbReference type="EMBL" id="TKA23183.1"/>
    </source>
</evidence>
<dbReference type="EMBL" id="NAJL01000059">
    <property type="protein sequence ID" value="TKA23183.1"/>
    <property type="molecule type" value="Genomic_DNA"/>
</dbReference>
<evidence type="ECO:0000256" key="2">
    <source>
        <dbReference type="ARBA" id="ARBA00022692"/>
    </source>
</evidence>
<comment type="subcellular location">
    <subcellularLocation>
        <location evidence="1">Membrane</location>
        <topology evidence="1">Single-pass membrane protein</topology>
    </subcellularLocation>
</comment>
<evidence type="ECO:0000256" key="1">
    <source>
        <dbReference type="ARBA" id="ARBA00004167"/>
    </source>
</evidence>
<feature type="transmembrane region" description="Helical" evidence="6">
    <location>
        <begin position="119"/>
        <end position="140"/>
    </location>
</feature>
<dbReference type="PANTHER" id="PTHR15549">
    <property type="entry name" value="PAIRED IMMUNOGLOBULIN-LIKE TYPE 2 RECEPTOR"/>
    <property type="match status" value="1"/>
</dbReference>
<feature type="region of interest" description="Disordered" evidence="5">
    <location>
        <begin position="250"/>
        <end position="341"/>
    </location>
</feature>
<organism evidence="7 8">
    <name type="scientific">Salinomyces thailandicus</name>
    <dbReference type="NCBI Taxonomy" id="706561"/>
    <lineage>
        <taxon>Eukaryota</taxon>
        <taxon>Fungi</taxon>
        <taxon>Dikarya</taxon>
        <taxon>Ascomycota</taxon>
        <taxon>Pezizomycotina</taxon>
        <taxon>Dothideomycetes</taxon>
        <taxon>Dothideomycetidae</taxon>
        <taxon>Mycosphaerellales</taxon>
        <taxon>Teratosphaeriaceae</taxon>
        <taxon>Salinomyces</taxon>
    </lineage>
</organism>
<dbReference type="AlphaFoldDB" id="A0A4U0TMI6"/>
<reference evidence="7 8" key="1">
    <citation type="submission" date="2017-03" db="EMBL/GenBank/DDBJ databases">
        <title>Genomes of endolithic fungi from Antarctica.</title>
        <authorList>
            <person name="Coleine C."/>
            <person name="Masonjones S."/>
            <person name="Stajich J.E."/>
        </authorList>
    </citation>
    <scope>NUCLEOTIDE SEQUENCE [LARGE SCALE GENOMIC DNA]</scope>
    <source>
        <strain evidence="7 8">CCFEE 6315</strain>
    </source>
</reference>
<feature type="compositionally biased region" description="Low complexity" evidence="5">
    <location>
        <begin position="301"/>
        <end position="316"/>
    </location>
</feature>
<evidence type="ECO:0000313" key="8">
    <source>
        <dbReference type="Proteomes" id="UP000308549"/>
    </source>
</evidence>
<evidence type="ECO:0000256" key="6">
    <source>
        <dbReference type="SAM" id="Phobius"/>
    </source>
</evidence>
<sequence>MTSISTAAELATSDLAYNDNRAASLTSISLNGGSSPTLTSVWSSTSSITTATASTTTSPSSTTFVTSSTSSSAISWGPAVTASAYIAAPAAQEAAAATSPSASNKSGNLNSFTKGQKQATIATTVIAGVIIIALLIYALVWRRKGASVSKLVRLRHHRPSTILLSPTRSRERDLTALPIYREERFSVHSSRHASMVSWPRSLRKQAAYPQDVSQRFHALNPYVKNQWQTKIPPATPSTPLREGHSFLIDASPSRSTSEQPRAPQTAQIPTKALNSQQSPFPHEASSTDPTAKLGLSISIRETPSTTNSTTPETPSSLKSPLPNNDRWSWTNSQAPPTPRMYAPSLRSSISSMSKFRTIRSWVRGQSEQQRIDEERPPSSSAGKKKAMLLKNQASVPVLAPPPVAAKRREERRVGMPVQPRESVASSVASIFRQHPGSKVIPAQQQQQQQRRDDTKVMEMSERQQHRQQLK</sequence>
<feature type="compositionally biased region" description="Polar residues" evidence="5">
    <location>
        <begin position="252"/>
        <end position="289"/>
    </location>
</feature>
<keyword evidence="4 6" id="KW-0472">Membrane</keyword>
<dbReference type="OrthoDB" id="3945785at2759"/>
<proteinExistence type="predicted"/>
<protein>
    <submittedName>
        <fullName evidence="7">Uncharacterized protein</fullName>
    </submittedName>
</protein>
<dbReference type="InterPro" id="IPR051694">
    <property type="entry name" value="Immunoregulatory_rcpt-like"/>
</dbReference>
<feature type="compositionally biased region" description="Basic and acidic residues" evidence="5">
    <location>
        <begin position="449"/>
        <end position="464"/>
    </location>
</feature>
<evidence type="ECO:0000256" key="5">
    <source>
        <dbReference type="SAM" id="MobiDB-lite"/>
    </source>
</evidence>